<accession>A0A8J4YFT6</accession>
<dbReference type="EMBL" id="JACEEZ010003624">
    <property type="protein sequence ID" value="KAG0727208.1"/>
    <property type="molecule type" value="Genomic_DNA"/>
</dbReference>
<name>A0A8J4YFT6_CHIOP</name>
<organism evidence="2 3">
    <name type="scientific">Chionoecetes opilio</name>
    <name type="common">Atlantic snow crab</name>
    <name type="synonym">Cancer opilio</name>
    <dbReference type="NCBI Taxonomy" id="41210"/>
    <lineage>
        <taxon>Eukaryota</taxon>
        <taxon>Metazoa</taxon>
        <taxon>Ecdysozoa</taxon>
        <taxon>Arthropoda</taxon>
        <taxon>Crustacea</taxon>
        <taxon>Multicrustacea</taxon>
        <taxon>Malacostraca</taxon>
        <taxon>Eumalacostraca</taxon>
        <taxon>Eucarida</taxon>
        <taxon>Decapoda</taxon>
        <taxon>Pleocyemata</taxon>
        <taxon>Brachyura</taxon>
        <taxon>Eubrachyura</taxon>
        <taxon>Majoidea</taxon>
        <taxon>Majidae</taxon>
        <taxon>Chionoecetes</taxon>
    </lineage>
</organism>
<evidence type="ECO:0000256" key="1">
    <source>
        <dbReference type="SAM" id="MobiDB-lite"/>
    </source>
</evidence>
<sequence length="201" mass="22970">MLCYFWAAGHWQYAKYITWHLIEIESLLNEEAKRMFLMGDHVCRHKDGTWNGVFGDQFGEQTYIRYGKAKGGLVGLTLSQDQVAGWVLSQHICNLLSLQMDEMFEDNEKLAGDHHKEEGTKRKRLDGDDRDKLRKELGKYTNPLKCNANHVVNIVNGSVASEKVNVDEAVKIGRRMASEFEDSLPEGFHATVHKQVTLCRS</sequence>
<reference evidence="2" key="1">
    <citation type="submission" date="2020-07" db="EMBL/GenBank/DDBJ databases">
        <title>The High-quality genome of the commercially important snow crab, Chionoecetes opilio.</title>
        <authorList>
            <person name="Jeong J.-H."/>
            <person name="Ryu S."/>
        </authorList>
    </citation>
    <scope>NUCLEOTIDE SEQUENCE</scope>
    <source>
        <strain evidence="2">MADBK_172401_WGS</strain>
        <tissue evidence="2">Digestive gland</tissue>
    </source>
</reference>
<dbReference type="PANTHER" id="PTHR47018">
    <property type="entry name" value="CXC DOMAIN-CONTAINING PROTEIN-RELATED"/>
    <property type="match status" value="1"/>
</dbReference>
<dbReference type="PANTHER" id="PTHR47018:SF1">
    <property type="entry name" value="TESMIN_TSO1-LIKE CXC DOMAIN-CONTAINING PROTEIN"/>
    <property type="match status" value="1"/>
</dbReference>
<protein>
    <submittedName>
        <fullName evidence="2">Uncharacterized protein</fullName>
    </submittedName>
</protein>
<evidence type="ECO:0000313" key="3">
    <source>
        <dbReference type="Proteomes" id="UP000770661"/>
    </source>
</evidence>
<evidence type="ECO:0000313" key="2">
    <source>
        <dbReference type="EMBL" id="KAG0727208.1"/>
    </source>
</evidence>
<keyword evidence="3" id="KW-1185">Reference proteome</keyword>
<proteinExistence type="predicted"/>
<dbReference type="AlphaFoldDB" id="A0A8J4YFT6"/>
<dbReference type="Proteomes" id="UP000770661">
    <property type="component" value="Unassembled WGS sequence"/>
</dbReference>
<dbReference type="OrthoDB" id="8364589at2759"/>
<gene>
    <name evidence="2" type="ORF">GWK47_035119</name>
</gene>
<feature type="region of interest" description="Disordered" evidence="1">
    <location>
        <begin position="110"/>
        <end position="130"/>
    </location>
</feature>
<comment type="caution">
    <text evidence="2">The sequence shown here is derived from an EMBL/GenBank/DDBJ whole genome shotgun (WGS) entry which is preliminary data.</text>
</comment>